<dbReference type="STRING" id="231916.A0A409YLE1"/>
<comment type="similarity">
    <text evidence="2 15">Belongs to the 5'-3' exonuclease family. XRN2/RAT1 subfamily.</text>
</comment>
<dbReference type="InterPro" id="IPR041412">
    <property type="entry name" value="Xrn1_helical"/>
</dbReference>
<evidence type="ECO:0000256" key="10">
    <source>
        <dbReference type="ARBA" id="ARBA00023054"/>
    </source>
</evidence>
<evidence type="ECO:0000256" key="2">
    <source>
        <dbReference type="ARBA" id="ARBA00006994"/>
    </source>
</evidence>
<dbReference type="GO" id="GO:0008270">
    <property type="term" value="F:zinc ion binding"/>
    <property type="evidence" value="ECO:0007669"/>
    <property type="project" value="UniProtKB-KW"/>
</dbReference>
<comment type="caution">
    <text evidence="19">The sequence shown here is derived from an EMBL/GenBank/DDBJ whole genome shotgun (WGS) entry which is preliminary data.</text>
</comment>
<proteinExistence type="inferred from homology"/>
<keyword evidence="16" id="KW-0863">Zinc-finger</keyword>
<evidence type="ECO:0000259" key="18">
    <source>
        <dbReference type="PROSITE" id="PS50158"/>
    </source>
</evidence>
<dbReference type="CDD" id="cd18673">
    <property type="entry name" value="PIN_XRN1-2-like"/>
    <property type="match status" value="1"/>
</dbReference>
<evidence type="ECO:0000256" key="3">
    <source>
        <dbReference type="ARBA" id="ARBA00022472"/>
    </source>
</evidence>
<dbReference type="Pfam" id="PF00098">
    <property type="entry name" value="zf-CCHC"/>
    <property type="match status" value="1"/>
</dbReference>
<feature type="compositionally biased region" description="Gly residues" evidence="17">
    <location>
        <begin position="987"/>
        <end position="1004"/>
    </location>
</feature>
<keyword evidence="16" id="KW-0862">Zinc</keyword>
<dbReference type="Pfam" id="PF03159">
    <property type="entry name" value="XRN_N"/>
    <property type="match status" value="1"/>
</dbReference>
<keyword evidence="16" id="KW-0479">Metal-binding</keyword>
<evidence type="ECO:0000256" key="11">
    <source>
        <dbReference type="ARBA" id="ARBA00023163"/>
    </source>
</evidence>
<evidence type="ECO:0000256" key="5">
    <source>
        <dbReference type="ARBA" id="ARBA00022664"/>
    </source>
</evidence>
<dbReference type="EMBL" id="NHYE01000695">
    <property type="protein sequence ID" value="PPR03881.1"/>
    <property type="molecule type" value="Genomic_DNA"/>
</dbReference>
<dbReference type="GO" id="GO:0006364">
    <property type="term" value="P:rRNA processing"/>
    <property type="evidence" value="ECO:0007669"/>
    <property type="project" value="UniProtKB-KW"/>
</dbReference>
<keyword evidence="4" id="KW-0698">rRNA processing</keyword>
<dbReference type="Pfam" id="PF17846">
    <property type="entry name" value="XRN_M"/>
    <property type="match status" value="2"/>
</dbReference>
<dbReference type="EC" id="3.1.13.-" evidence="15"/>
<evidence type="ECO:0000256" key="4">
    <source>
        <dbReference type="ARBA" id="ARBA00022552"/>
    </source>
</evidence>
<evidence type="ECO:0000313" key="20">
    <source>
        <dbReference type="Proteomes" id="UP000284706"/>
    </source>
</evidence>
<feature type="region of interest" description="Disordered" evidence="17">
    <location>
        <begin position="1088"/>
        <end position="1120"/>
    </location>
</feature>
<comment type="function">
    <text evidence="15">Possesses 5'-&gt;3' exoribonuclease activity. May promote termination of transcription by RNA polymerase II.</text>
</comment>
<feature type="compositionally biased region" description="Polar residues" evidence="17">
    <location>
        <begin position="968"/>
        <end position="977"/>
    </location>
</feature>
<dbReference type="GO" id="GO:0006353">
    <property type="term" value="P:DNA-templated transcription termination"/>
    <property type="evidence" value="ECO:0007669"/>
    <property type="project" value="UniProtKB-KW"/>
</dbReference>
<dbReference type="Gene3D" id="3.40.50.12390">
    <property type="match status" value="2"/>
</dbReference>
<keyword evidence="6 15" id="KW-0540">Nuclease</keyword>
<dbReference type="PIRSF" id="PIRSF037239">
    <property type="entry name" value="Exonuclease_Xrn2"/>
    <property type="match status" value="1"/>
</dbReference>
<dbReference type="PROSITE" id="PS50158">
    <property type="entry name" value="ZF_CCHC"/>
    <property type="match status" value="1"/>
</dbReference>
<dbReference type="PANTHER" id="PTHR12341">
    <property type="entry name" value="5'-&gt;3' EXORIBONUCLEASE"/>
    <property type="match status" value="1"/>
</dbReference>
<comment type="subcellular location">
    <subcellularLocation>
        <location evidence="1">Nucleus</location>
    </subcellularLocation>
</comment>
<feature type="domain" description="CCHC-type" evidence="18">
    <location>
        <begin position="268"/>
        <end position="281"/>
    </location>
</feature>
<dbReference type="GO" id="GO:0004534">
    <property type="term" value="F:5'-3' RNA exonuclease activity"/>
    <property type="evidence" value="ECO:0007669"/>
    <property type="project" value="UniProtKB-UniRule"/>
</dbReference>
<keyword evidence="12" id="KW-0539">Nucleus</keyword>
<comment type="function">
    <text evidence="13">Possesses 5'-&gt;3' exoribonuclease activity. Required for the processing of nuclear mRNA and rRNA precursors. May promote the termination of transcription by RNA polymerase II. Essential for vegetative cell growth and chromosome segregation.</text>
</comment>
<feature type="compositionally biased region" description="Basic and acidic residues" evidence="17">
    <location>
        <begin position="956"/>
        <end position="966"/>
    </location>
</feature>
<evidence type="ECO:0000256" key="16">
    <source>
        <dbReference type="PROSITE-ProRule" id="PRU00047"/>
    </source>
</evidence>
<dbReference type="FunFam" id="3.40.50.12390:FF:000003">
    <property type="entry name" value="5'-3' exoribonuclease"/>
    <property type="match status" value="1"/>
</dbReference>
<dbReference type="InterPro" id="IPR004859">
    <property type="entry name" value="Xrn1_N"/>
</dbReference>
<dbReference type="Proteomes" id="UP000284706">
    <property type="component" value="Unassembled WGS sequence"/>
</dbReference>
<evidence type="ECO:0000256" key="12">
    <source>
        <dbReference type="ARBA" id="ARBA00023242"/>
    </source>
</evidence>
<dbReference type="GO" id="GO:0000956">
    <property type="term" value="P:nuclear-transcribed mRNA catabolic process"/>
    <property type="evidence" value="ECO:0007669"/>
    <property type="project" value="TreeGrafter"/>
</dbReference>
<dbReference type="SMART" id="SM00343">
    <property type="entry name" value="ZnF_C2HC"/>
    <property type="match status" value="1"/>
</dbReference>
<feature type="compositionally biased region" description="Low complexity" evidence="17">
    <location>
        <begin position="437"/>
        <end position="454"/>
    </location>
</feature>
<name>A0A409YLE1_9AGAR</name>
<feature type="compositionally biased region" description="Basic and acidic residues" evidence="17">
    <location>
        <begin position="406"/>
        <end position="427"/>
    </location>
</feature>
<feature type="region of interest" description="Disordered" evidence="17">
    <location>
        <begin position="406"/>
        <end position="462"/>
    </location>
</feature>
<feature type="region of interest" description="Disordered" evidence="17">
    <location>
        <begin position="552"/>
        <end position="581"/>
    </location>
</feature>
<evidence type="ECO:0000256" key="15">
    <source>
        <dbReference type="PIRNR" id="PIRNR037239"/>
    </source>
</evidence>
<dbReference type="InterPro" id="IPR027073">
    <property type="entry name" value="5_3_exoribonuclease"/>
</dbReference>
<evidence type="ECO:0000256" key="17">
    <source>
        <dbReference type="SAM" id="MobiDB-lite"/>
    </source>
</evidence>
<protein>
    <recommendedName>
        <fullName evidence="15">5'-3' exoribonuclease</fullName>
        <ecNumber evidence="15">3.1.13.-</ecNumber>
    </recommendedName>
</protein>
<evidence type="ECO:0000256" key="14">
    <source>
        <dbReference type="ARBA" id="ARBA00046943"/>
    </source>
</evidence>
<keyword evidence="20" id="KW-1185">Reference proteome</keyword>
<evidence type="ECO:0000256" key="13">
    <source>
        <dbReference type="ARBA" id="ARBA00046137"/>
    </source>
</evidence>
<keyword evidence="5 15" id="KW-0507">mRNA processing</keyword>
<dbReference type="OrthoDB" id="372487at2759"/>
<evidence type="ECO:0000256" key="9">
    <source>
        <dbReference type="ARBA" id="ARBA00023015"/>
    </source>
</evidence>
<dbReference type="InterPro" id="IPR017151">
    <property type="entry name" value="Xrn2/3/4"/>
</dbReference>
<accession>A0A409YLE1</accession>
<organism evidence="19 20">
    <name type="scientific">Gymnopilus dilepis</name>
    <dbReference type="NCBI Taxonomy" id="231916"/>
    <lineage>
        <taxon>Eukaryota</taxon>
        <taxon>Fungi</taxon>
        <taxon>Dikarya</taxon>
        <taxon>Basidiomycota</taxon>
        <taxon>Agaricomycotina</taxon>
        <taxon>Agaricomycetes</taxon>
        <taxon>Agaricomycetidae</taxon>
        <taxon>Agaricales</taxon>
        <taxon>Agaricineae</taxon>
        <taxon>Hymenogastraceae</taxon>
        <taxon>Gymnopilus</taxon>
    </lineage>
</organism>
<keyword evidence="11" id="KW-0804">Transcription</keyword>
<evidence type="ECO:0000256" key="1">
    <source>
        <dbReference type="ARBA" id="ARBA00004123"/>
    </source>
</evidence>
<keyword evidence="3" id="KW-0806">Transcription termination</keyword>
<dbReference type="GO" id="GO:0005634">
    <property type="term" value="C:nucleus"/>
    <property type="evidence" value="ECO:0007669"/>
    <property type="project" value="UniProtKB-SubCell"/>
</dbReference>
<gene>
    <name evidence="19" type="ORF">CVT26_000879</name>
</gene>
<reference evidence="19 20" key="1">
    <citation type="journal article" date="2018" name="Evol. Lett.">
        <title>Horizontal gene cluster transfer increased hallucinogenic mushroom diversity.</title>
        <authorList>
            <person name="Reynolds H.T."/>
            <person name="Vijayakumar V."/>
            <person name="Gluck-Thaler E."/>
            <person name="Korotkin H.B."/>
            <person name="Matheny P.B."/>
            <person name="Slot J.C."/>
        </authorList>
    </citation>
    <scope>NUCLEOTIDE SEQUENCE [LARGE SCALE GENOMIC DNA]</scope>
    <source>
        <strain evidence="19 20">SRW20</strain>
    </source>
</reference>
<feature type="region of interest" description="Disordered" evidence="17">
    <location>
        <begin position="912"/>
        <end position="1030"/>
    </location>
</feature>
<comment type="subunit">
    <text evidence="14">Interacts with RAI1; the interaction is direct, stabilizes RAT1 protein structure and may stimulate its exoribonuclease activity. The interaction also stimulates RAI1 pyrophosphohydrolase activity, probably by recruiting it to mRNA substrates.</text>
</comment>
<dbReference type="FunFam" id="3.40.50.12390:FF:000005">
    <property type="entry name" value="5'-3' exoribonuclease 2"/>
    <property type="match status" value="1"/>
</dbReference>
<dbReference type="GO" id="GO:0003723">
    <property type="term" value="F:RNA binding"/>
    <property type="evidence" value="ECO:0007669"/>
    <property type="project" value="TreeGrafter"/>
</dbReference>
<evidence type="ECO:0000313" key="19">
    <source>
        <dbReference type="EMBL" id="PPR03881.1"/>
    </source>
</evidence>
<dbReference type="FunCoup" id="A0A409YLE1">
    <property type="interactions" value="819"/>
</dbReference>
<dbReference type="GO" id="GO:0006397">
    <property type="term" value="P:mRNA processing"/>
    <property type="evidence" value="ECO:0007669"/>
    <property type="project" value="UniProtKB-UniRule"/>
</dbReference>
<sequence>MGVPALFRWLSKKYPRIIYPVVEEEESTIPDTNGDSITVPLNITTANPNGVEFDNLYLDMNGIVHPCTHPEGKPAPATEEEMMLEIFSYTERIVNMIRPRSIIADGVAPRAKMNQQRSRRFRSAQEAKEKEEARKESVLLWEAMGKELSEDEKNTVPWDSNAITPGTPFMDLLATSLRYWVVQKMNTDPGWRKMQVILSDAGVPGEGEHKIMDFIRRQRSSPTHDPNTKHVIYGLDADLIMLALATHEPNFRVLREDVFANDTSPNACRICGQEGHYAAQCTGTKAEIVKKPPSKKPFIFLDVAILREYLEVELEVPAVPFRFNLEMAIDDWVLLIFFVGNDFLPHLPSLEIREGAIDTLLRIWKQELPRMGGYLTNHGKLELSRAQIILEGLARREDDIFRRRREAEERQDQNAKRRKIEQERRNDFSAGPSQTMALSAPPSAPSSVPSIHPSLPQRPNFTSFAANADSIGLGAAPTAESIQNTPTAMQALAGSNRDVVANRRAIRMANMSAAEVLKAELSGLSPVKPSAPPPLPSPPPVVDALDAQNNIPGLGTDLQNDATPLAAPQPSVELPVDPDADAMPVSDDIENSDGLETDTLAGTKRKFEEGPAADDVVDDVVTVEEDDEEEEGVTPSLALKVNPDGTVEQEDTVKLWEPGYKERYYRQKFGVELTDTEFRKKITKSYMEGLSWVLHYYYQGTPSWKWYYPYHFAPFASDFEDVDKMDIKFELGQPFKPFEQLMGVFPAASRKHIPEVFQRLMIDEDSPIIDFYPPTFQIDMNGKKMAWQGVALLPFIDQDRLLDAMALEYPKLTEEEIRRNRWGNNIIYASVDHPIYPFYEKLYGKRKSQDPVVIDTALSHGIAGSVLPNPECIPGSTYYSPLTKQGLPDIKNDCSLSVLYFFPKQLTPHRSVILPGTKRPPRVLSASDLEVTRNGGRGRGRGGWDRGGGNSNRGTGMDRNRNDPFHTRPNNYGQNYGNDRAGPGSANRGGYGHSGGYGGRGGGSYQPNTYSSRPPPYQSQQGPFNSYANSGGYGARSDYGGYGGYGGYGDSSYQRSDYNSYGSYGNATRNGYEAHSTANSYSSYNNGGYGGYGSSNNSGYQSRGGASHAGYNSRGRGRTW</sequence>
<dbReference type="Gene3D" id="1.25.40.1050">
    <property type="match status" value="1"/>
</dbReference>
<feature type="compositionally biased region" description="Polar residues" evidence="17">
    <location>
        <begin position="1006"/>
        <end position="1029"/>
    </location>
</feature>
<dbReference type="PANTHER" id="PTHR12341:SF41">
    <property type="entry name" value="5'-3' EXORIBONUCLEASE 2"/>
    <property type="match status" value="1"/>
</dbReference>
<keyword evidence="9" id="KW-0805">Transcription regulation</keyword>
<keyword evidence="10" id="KW-0175">Coiled coil</keyword>
<keyword evidence="7 15" id="KW-0378">Hydrolase</keyword>
<keyword evidence="8 15" id="KW-0269">Exonuclease</keyword>
<evidence type="ECO:0000256" key="8">
    <source>
        <dbReference type="ARBA" id="ARBA00022839"/>
    </source>
</evidence>
<dbReference type="InterPro" id="IPR001878">
    <property type="entry name" value="Znf_CCHC"/>
</dbReference>
<evidence type="ECO:0000256" key="7">
    <source>
        <dbReference type="ARBA" id="ARBA00022801"/>
    </source>
</evidence>
<dbReference type="InParanoid" id="A0A409YLE1"/>
<evidence type="ECO:0000256" key="6">
    <source>
        <dbReference type="ARBA" id="ARBA00022722"/>
    </source>
</evidence>
<dbReference type="FunFam" id="1.25.40.1050:FF:000002">
    <property type="entry name" value="5'-3' exoribonuclease"/>
    <property type="match status" value="1"/>
</dbReference>
<dbReference type="AlphaFoldDB" id="A0A409YLE1"/>